<dbReference type="InterPro" id="IPR051533">
    <property type="entry name" value="WaaL-like"/>
</dbReference>
<evidence type="ECO:0000313" key="7">
    <source>
        <dbReference type="EMBL" id="SFH71539.1"/>
    </source>
</evidence>
<sequence>MIAYILFLLANAMLFMRPQEVLPALGDLQLYLPCIIGALLFSIHDLHNQLRWRTMLQQPVNLCVVGVCFAILTSRVFTGNFYHLDTSLSGMLKVVMYYMVLVSVITTPLRLRYFLMTTALCATFMIAYSVVDYRAFCRQWEGNPEFLVVLDQERNLDPSERRILRHIPDRDGVDVYGNEIWFFRLCGLGVFHDPNDISLLIVATTIISVYFLTDPKLTGIRYFWLIPIVIMGIAMVYTYSRGGILAFGVGGMAWLCTKYGTKVAMAIGLMCALAAPLALGRAGNIDVSEGTGQQRVQLWGDGLASIRNARLLFGIGEGVYPSVAGHVAHNSFVHAFVELGFFGGTLFMGCFFLPAFTFYLMKRNNFAISDPELRRMFPYIAAILAEWCMGMCSLSRCYVPPTYMIAGIAAAFINLVGFYRPNPKPLLRLTPRVVKPWIACSAGLLGAAYVFVRIFARWG</sequence>
<keyword evidence="8" id="KW-1185">Reference proteome</keyword>
<keyword evidence="7" id="KW-0436">Ligase</keyword>
<comment type="subcellular location">
    <subcellularLocation>
        <location evidence="1">Membrane</location>
        <topology evidence="1">Multi-pass membrane protein</topology>
    </subcellularLocation>
</comment>
<feature type="transmembrane region" description="Helical" evidence="5">
    <location>
        <begin position="197"/>
        <end position="213"/>
    </location>
</feature>
<reference evidence="8" key="1">
    <citation type="submission" date="2016-10" db="EMBL/GenBank/DDBJ databases">
        <authorList>
            <person name="Varghese N."/>
            <person name="Submissions S."/>
        </authorList>
    </citation>
    <scope>NUCLEOTIDE SEQUENCE [LARGE SCALE GENOMIC DNA]</scope>
    <source>
        <strain evidence="8">DSM 26348</strain>
    </source>
</reference>
<feature type="transmembrane region" description="Helical" evidence="5">
    <location>
        <begin position="339"/>
        <end position="361"/>
    </location>
</feature>
<feature type="transmembrane region" description="Helical" evidence="5">
    <location>
        <begin position="220"/>
        <end position="239"/>
    </location>
</feature>
<dbReference type="Pfam" id="PF04932">
    <property type="entry name" value="Wzy_C"/>
    <property type="match status" value="1"/>
</dbReference>
<proteinExistence type="predicted"/>
<feature type="transmembrane region" description="Helical" evidence="5">
    <location>
        <begin position="30"/>
        <end position="47"/>
    </location>
</feature>
<dbReference type="AlphaFoldDB" id="A0A1I3CBI1"/>
<dbReference type="GO" id="GO:0016020">
    <property type="term" value="C:membrane"/>
    <property type="evidence" value="ECO:0007669"/>
    <property type="project" value="UniProtKB-SubCell"/>
</dbReference>
<name>A0A1I3CBI1_9PLAN</name>
<dbReference type="InterPro" id="IPR007016">
    <property type="entry name" value="O-antigen_ligase-rel_domated"/>
</dbReference>
<evidence type="ECO:0000256" key="3">
    <source>
        <dbReference type="ARBA" id="ARBA00022989"/>
    </source>
</evidence>
<dbReference type="EMBL" id="FOQD01000002">
    <property type="protein sequence ID" value="SFH71539.1"/>
    <property type="molecule type" value="Genomic_DNA"/>
</dbReference>
<keyword evidence="3 5" id="KW-1133">Transmembrane helix</keyword>
<dbReference type="RefSeq" id="WP_092047887.1">
    <property type="nucleotide sequence ID" value="NZ_FOQD01000002.1"/>
</dbReference>
<dbReference type="STRING" id="1576369.SAMN05421753_102195"/>
<keyword evidence="2 5" id="KW-0812">Transmembrane</keyword>
<evidence type="ECO:0000313" key="8">
    <source>
        <dbReference type="Proteomes" id="UP000199518"/>
    </source>
</evidence>
<evidence type="ECO:0000259" key="6">
    <source>
        <dbReference type="Pfam" id="PF04932"/>
    </source>
</evidence>
<dbReference type="PANTHER" id="PTHR37422">
    <property type="entry name" value="TEICHURONIC ACID BIOSYNTHESIS PROTEIN TUAE"/>
    <property type="match status" value="1"/>
</dbReference>
<feature type="transmembrane region" description="Helical" evidence="5">
    <location>
        <begin position="59"/>
        <end position="82"/>
    </location>
</feature>
<dbReference type="GO" id="GO:0016874">
    <property type="term" value="F:ligase activity"/>
    <property type="evidence" value="ECO:0007669"/>
    <property type="project" value="UniProtKB-KW"/>
</dbReference>
<organism evidence="7 8">
    <name type="scientific">Planctomicrobium piriforme</name>
    <dbReference type="NCBI Taxonomy" id="1576369"/>
    <lineage>
        <taxon>Bacteria</taxon>
        <taxon>Pseudomonadati</taxon>
        <taxon>Planctomycetota</taxon>
        <taxon>Planctomycetia</taxon>
        <taxon>Planctomycetales</taxon>
        <taxon>Planctomycetaceae</taxon>
        <taxon>Planctomicrobium</taxon>
    </lineage>
</organism>
<keyword evidence="4 5" id="KW-0472">Membrane</keyword>
<feature type="domain" description="O-antigen ligase-related" evidence="6">
    <location>
        <begin position="228"/>
        <end position="348"/>
    </location>
</feature>
<gene>
    <name evidence="7" type="ORF">SAMN05421753_102195</name>
</gene>
<evidence type="ECO:0000256" key="2">
    <source>
        <dbReference type="ARBA" id="ARBA00022692"/>
    </source>
</evidence>
<dbReference type="OrthoDB" id="871774at2"/>
<accession>A0A1I3CBI1</accession>
<feature type="transmembrane region" description="Helical" evidence="5">
    <location>
        <begin position="88"/>
        <end position="106"/>
    </location>
</feature>
<feature type="transmembrane region" description="Helical" evidence="5">
    <location>
        <begin position="259"/>
        <end position="279"/>
    </location>
</feature>
<dbReference type="Proteomes" id="UP000199518">
    <property type="component" value="Unassembled WGS sequence"/>
</dbReference>
<evidence type="ECO:0000256" key="1">
    <source>
        <dbReference type="ARBA" id="ARBA00004141"/>
    </source>
</evidence>
<feature type="transmembrane region" description="Helical" evidence="5">
    <location>
        <begin position="401"/>
        <end position="419"/>
    </location>
</feature>
<protein>
    <submittedName>
        <fullName evidence="7">O-Antigen ligase</fullName>
    </submittedName>
</protein>
<evidence type="ECO:0000256" key="5">
    <source>
        <dbReference type="SAM" id="Phobius"/>
    </source>
</evidence>
<feature type="transmembrane region" description="Helical" evidence="5">
    <location>
        <begin position="434"/>
        <end position="456"/>
    </location>
</feature>
<dbReference type="PANTHER" id="PTHR37422:SF13">
    <property type="entry name" value="LIPOPOLYSACCHARIDE BIOSYNTHESIS PROTEIN PA4999-RELATED"/>
    <property type="match status" value="1"/>
</dbReference>
<evidence type="ECO:0000256" key="4">
    <source>
        <dbReference type="ARBA" id="ARBA00023136"/>
    </source>
</evidence>